<accession>A0A9P6DPR8</accession>
<dbReference type="Proteomes" id="UP000886523">
    <property type="component" value="Unassembled WGS sequence"/>
</dbReference>
<organism evidence="2 3">
    <name type="scientific">Hydnum rufescens UP504</name>
    <dbReference type="NCBI Taxonomy" id="1448309"/>
    <lineage>
        <taxon>Eukaryota</taxon>
        <taxon>Fungi</taxon>
        <taxon>Dikarya</taxon>
        <taxon>Basidiomycota</taxon>
        <taxon>Agaricomycotina</taxon>
        <taxon>Agaricomycetes</taxon>
        <taxon>Cantharellales</taxon>
        <taxon>Hydnaceae</taxon>
        <taxon>Hydnum</taxon>
    </lineage>
</organism>
<protein>
    <submittedName>
        <fullName evidence="2">Uncharacterized protein</fullName>
    </submittedName>
</protein>
<feature type="region of interest" description="Disordered" evidence="1">
    <location>
        <begin position="95"/>
        <end position="133"/>
    </location>
</feature>
<evidence type="ECO:0000256" key="1">
    <source>
        <dbReference type="SAM" id="MobiDB-lite"/>
    </source>
</evidence>
<sequence>MILFELCYLLRLVARSFDADLEYSSSGFLLRLSAVRSPCDCLRSDFGTVAIASPSAISSDLNALLDEPVSPTLYLSFSLGLPLFLAVRPSPPGRLLDGSPASSNSMLRTSRTGLRRPAHSPSKGMPPSIPCHDVLPSVLMHPTYP</sequence>
<reference evidence="2" key="1">
    <citation type="journal article" date="2020" name="Nat. Commun.">
        <title>Large-scale genome sequencing of mycorrhizal fungi provides insights into the early evolution of symbiotic traits.</title>
        <authorList>
            <person name="Miyauchi S."/>
            <person name="Kiss E."/>
            <person name="Kuo A."/>
            <person name="Drula E."/>
            <person name="Kohler A."/>
            <person name="Sanchez-Garcia M."/>
            <person name="Morin E."/>
            <person name="Andreopoulos B."/>
            <person name="Barry K.W."/>
            <person name="Bonito G."/>
            <person name="Buee M."/>
            <person name="Carver A."/>
            <person name="Chen C."/>
            <person name="Cichocki N."/>
            <person name="Clum A."/>
            <person name="Culley D."/>
            <person name="Crous P.W."/>
            <person name="Fauchery L."/>
            <person name="Girlanda M."/>
            <person name="Hayes R.D."/>
            <person name="Keri Z."/>
            <person name="LaButti K."/>
            <person name="Lipzen A."/>
            <person name="Lombard V."/>
            <person name="Magnuson J."/>
            <person name="Maillard F."/>
            <person name="Murat C."/>
            <person name="Nolan M."/>
            <person name="Ohm R.A."/>
            <person name="Pangilinan J."/>
            <person name="Pereira M.F."/>
            <person name="Perotto S."/>
            <person name="Peter M."/>
            <person name="Pfister S."/>
            <person name="Riley R."/>
            <person name="Sitrit Y."/>
            <person name="Stielow J.B."/>
            <person name="Szollosi G."/>
            <person name="Zifcakova L."/>
            <person name="Stursova M."/>
            <person name="Spatafora J.W."/>
            <person name="Tedersoo L."/>
            <person name="Vaario L.M."/>
            <person name="Yamada A."/>
            <person name="Yan M."/>
            <person name="Wang P."/>
            <person name="Xu J."/>
            <person name="Bruns T."/>
            <person name="Baldrian P."/>
            <person name="Vilgalys R."/>
            <person name="Dunand C."/>
            <person name="Henrissat B."/>
            <person name="Grigoriev I.V."/>
            <person name="Hibbett D."/>
            <person name="Nagy L.G."/>
            <person name="Martin F.M."/>
        </authorList>
    </citation>
    <scope>NUCLEOTIDE SEQUENCE</scope>
    <source>
        <strain evidence="2">UP504</strain>
    </source>
</reference>
<comment type="caution">
    <text evidence="2">The sequence shown here is derived from an EMBL/GenBank/DDBJ whole genome shotgun (WGS) entry which is preliminary data.</text>
</comment>
<gene>
    <name evidence="2" type="ORF">BS47DRAFT_1396985</name>
</gene>
<name>A0A9P6DPR8_9AGAM</name>
<evidence type="ECO:0000313" key="2">
    <source>
        <dbReference type="EMBL" id="KAF9509287.1"/>
    </source>
</evidence>
<evidence type="ECO:0000313" key="3">
    <source>
        <dbReference type="Proteomes" id="UP000886523"/>
    </source>
</evidence>
<dbReference type="AlphaFoldDB" id="A0A9P6DPR8"/>
<dbReference type="EMBL" id="MU129038">
    <property type="protein sequence ID" value="KAF9509287.1"/>
    <property type="molecule type" value="Genomic_DNA"/>
</dbReference>
<proteinExistence type="predicted"/>
<feature type="compositionally biased region" description="Polar residues" evidence="1">
    <location>
        <begin position="100"/>
        <end position="112"/>
    </location>
</feature>
<keyword evidence="3" id="KW-1185">Reference proteome</keyword>